<dbReference type="InterPro" id="IPR036610">
    <property type="entry name" value="PEBP-like_sf"/>
</dbReference>
<evidence type="ECO:0000256" key="1">
    <source>
        <dbReference type="SAM" id="MobiDB-lite"/>
    </source>
</evidence>
<dbReference type="GO" id="GO:0009910">
    <property type="term" value="P:negative regulation of flower development"/>
    <property type="evidence" value="ECO:0007669"/>
    <property type="project" value="TreeGrafter"/>
</dbReference>
<dbReference type="PANTHER" id="PTHR11362:SF13">
    <property type="entry name" value="PROTEIN TERMINAL FLOWER 1"/>
    <property type="match status" value="1"/>
</dbReference>
<accession>A0A484LD24</accession>
<sequence>MSMEALRMGRVIGDVVDSFTHDPTLRMEVTYYFNNSNNFLPSSAGGGPAAAANNSCRLFNGQELLPSALTSRPRVMTDPDVPNPSDPYMREHLHWLVTDIPGTTDATFGLCLFCSNKNKGGQSPPPHRPPQMIRGTTSARGVSRRRTSWVRRSLASSSSPNGRPPPGAAADRSSRI</sequence>
<keyword evidence="3" id="KW-1185">Reference proteome</keyword>
<dbReference type="GO" id="GO:0005737">
    <property type="term" value="C:cytoplasm"/>
    <property type="evidence" value="ECO:0007669"/>
    <property type="project" value="TreeGrafter"/>
</dbReference>
<gene>
    <name evidence="2" type="ORF">CCAM_LOCUS15980</name>
</gene>
<evidence type="ECO:0000313" key="2">
    <source>
        <dbReference type="EMBL" id="VFQ74204.1"/>
    </source>
</evidence>
<proteinExistence type="predicted"/>
<evidence type="ECO:0000313" key="3">
    <source>
        <dbReference type="Proteomes" id="UP000595140"/>
    </source>
</evidence>
<dbReference type="InterPro" id="IPR035810">
    <property type="entry name" value="PEBP_euk"/>
</dbReference>
<dbReference type="GO" id="GO:0005634">
    <property type="term" value="C:nucleus"/>
    <property type="evidence" value="ECO:0007669"/>
    <property type="project" value="TreeGrafter"/>
</dbReference>
<dbReference type="AlphaFoldDB" id="A0A484LD24"/>
<dbReference type="Gene3D" id="3.90.280.10">
    <property type="entry name" value="PEBP-like"/>
    <property type="match status" value="1"/>
</dbReference>
<dbReference type="GO" id="GO:0010228">
    <property type="term" value="P:vegetative to reproductive phase transition of meristem"/>
    <property type="evidence" value="ECO:0007669"/>
    <property type="project" value="TreeGrafter"/>
</dbReference>
<feature type="region of interest" description="Disordered" evidence="1">
    <location>
        <begin position="118"/>
        <end position="176"/>
    </location>
</feature>
<organism evidence="2 3">
    <name type="scientific">Cuscuta campestris</name>
    <dbReference type="NCBI Taxonomy" id="132261"/>
    <lineage>
        <taxon>Eukaryota</taxon>
        <taxon>Viridiplantae</taxon>
        <taxon>Streptophyta</taxon>
        <taxon>Embryophyta</taxon>
        <taxon>Tracheophyta</taxon>
        <taxon>Spermatophyta</taxon>
        <taxon>Magnoliopsida</taxon>
        <taxon>eudicotyledons</taxon>
        <taxon>Gunneridae</taxon>
        <taxon>Pentapetalae</taxon>
        <taxon>asterids</taxon>
        <taxon>lamiids</taxon>
        <taxon>Solanales</taxon>
        <taxon>Convolvulaceae</taxon>
        <taxon>Cuscuteae</taxon>
        <taxon>Cuscuta</taxon>
        <taxon>Cuscuta subgen. Grammica</taxon>
        <taxon>Cuscuta sect. Cleistogrammica</taxon>
    </lineage>
</organism>
<name>A0A484LD24_9ASTE</name>
<dbReference type="PANTHER" id="PTHR11362">
    <property type="entry name" value="PHOSPHATIDYLETHANOLAMINE-BINDING PROTEIN"/>
    <property type="match status" value="1"/>
</dbReference>
<dbReference type="SUPFAM" id="SSF49777">
    <property type="entry name" value="PEBP-like"/>
    <property type="match status" value="1"/>
</dbReference>
<reference evidence="2 3" key="1">
    <citation type="submission" date="2018-04" db="EMBL/GenBank/DDBJ databases">
        <authorList>
            <person name="Vogel A."/>
        </authorList>
    </citation>
    <scope>NUCLEOTIDE SEQUENCE [LARGE SCALE GENOMIC DNA]</scope>
</reference>
<dbReference type="OrthoDB" id="2506647at2759"/>
<feature type="compositionally biased region" description="Low complexity" evidence="1">
    <location>
        <begin position="150"/>
        <end position="161"/>
    </location>
</feature>
<protein>
    <submittedName>
        <fullName evidence="2">Uncharacterized protein</fullName>
    </submittedName>
</protein>
<dbReference type="Proteomes" id="UP000595140">
    <property type="component" value="Unassembled WGS sequence"/>
</dbReference>
<dbReference type="EMBL" id="OOIL02001316">
    <property type="protein sequence ID" value="VFQ74204.1"/>
    <property type="molecule type" value="Genomic_DNA"/>
</dbReference>